<protein>
    <recommendedName>
        <fullName evidence="3">Outer membrane protein beta-barrel domain-containing protein</fullName>
    </recommendedName>
</protein>
<gene>
    <name evidence="1" type="ORF">AQPE_3645</name>
</gene>
<evidence type="ECO:0008006" key="3">
    <source>
        <dbReference type="Google" id="ProtNLM"/>
    </source>
</evidence>
<dbReference type="EMBL" id="AP018694">
    <property type="protein sequence ID" value="BBE19460.1"/>
    <property type="molecule type" value="Genomic_DNA"/>
</dbReference>
<dbReference type="KEGG" id="anf:AQPE_3645"/>
<evidence type="ECO:0000313" key="1">
    <source>
        <dbReference type="EMBL" id="BBE19460.1"/>
    </source>
</evidence>
<sequence length="212" mass="23946">MKRSKILIPIIFLLILTGFMAKAQPIPAELMLGDKYGTLKMIVSKNFSQTSKFGIFHINILQFDYLHNSENDLMLQDLVFFEPIKNFRITGGGLYTGKTGFLPTAGMQYKLNKKSLFLLLSPRINFRDSRNEGDIFSILQLTPKINEKLNFVAGIQSLFLFNGDGNIKNMQDLRLGLGFRNTQVGIAAGLEQVGPNYKSFTNFGIFIEQSIF</sequence>
<accession>A0A5K7SD14</accession>
<dbReference type="AlphaFoldDB" id="A0A5K7SD14"/>
<name>A0A5K7SD14_9BACT</name>
<organism evidence="1 2">
    <name type="scientific">Aquipluma nitroreducens</name>
    <dbReference type="NCBI Taxonomy" id="2010828"/>
    <lineage>
        <taxon>Bacteria</taxon>
        <taxon>Pseudomonadati</taxon>
        <taxon>Bacteroidota</taxon>
        <taxon>Bacteroidia</taxon>
        <taxon>Marinilabiliales</taxon>
        <taxon>Prolixibacteraceae</taxon>
        <taxon>Aquipluma</taxon>
    </lineage>
</organism>
<reference evidence="1" key="1">
    <citation type="journal article" date="2020" name="Int. J. Syst. Evol. Microbiol.">
        <title>Aquipluma nitroreducens gen. nov. sp. nov., a novel facultatively anaerobic bacterium isolated from a freshwater lake.</title>
        <authorList>
            <person name="Watanabe M."/>
            <person name="Kojima H."/>
            <person name="Fukui M."/>
        </authorList>
    </citation>
    <scope>NUCLEOTIDE SEQUENCE</scope>
    <source>
        <strain evidence="1">MeG22</strain>
    </source>
</reference>
<dbReference type="Proteomes" id="UP001193389">
    <property type="component" value="Chromosome"/>
</dbReference>
<dbReference type="RefSeq" id="WP_318347701.1">
    <property type="nucleotide sequence ID" value="NZ_AP018694.1"/>
</dbReference>
<keyword evidence="2" id="KW-1185">Reference proteome</keyword>
<proteinExistence type="predicted"/>
<evidence type="ECO:0000313" key="2">
    <source>
        <dbReference type="Proteomes" id="UP001193389"/>
    </source>
</evidence>